<gene>
    <name evidence="1" type="ORF">IAE60_01040</name>
</gene>
<dbReference type="Proteomes" id="UP000515838">
    <property type="component" value="Chromosome"/>
</dbReference>
<dbReference type="AlphaFoldDB" id="A0A7G9TD89"/>
<dbReference type="GeneID" id="81469528"/>
<evidence type="ECO:0000313" key="2">
    <source>
        <dbReference type="Proteomes" id="UP000515838"/>
    </source>
</evidence>
<organism evidence="1 2">
    <name type="scientific">Pseudoxanthomonas mexicana</name>
    <dbReference type="NCBI Taxonomy" id="128785"/>
    <lineage>
        <taxon>Bacteria</taxon>
        <taxon>Pseudomonadati</taxon>
        <taxon>Pseudomonadota</taxon>
        <taxon>Gammaproteobacteria</taxon>
        <taxon>Lysobacterales</taxon>
        <taxon>Lysobacteraceae</taxon>
        <taxon>Pseudoxanthomonas</taxon>
    </lineage>
</organism>
<reference evidence="1 2" key="1">
    <citation type="submission" date="2020-08" db="EMBL/GenBank/DDBJ databases">
        <title>Streptomycin Non-resistant strain, P. mexicana.</title>
        <authorList>
            <person name="Ganesh-Kumar S."/>
            <person name="Zhe T."/>
            <person name="Yu Z."/>
            <person name="Min Y."/>
        </authorList>
    </citation>
    <scope>NUCLEOTIDE SEQUENCE [LARGE SCALE GENOMIC DNA]</scope>
    <source>
        <strain evidence="1 2">GTZY2</strain>
    </source>
</reference>
<protein>
    <recommendedName>
        <fullName evidence="3">TnsA endonuclease N-terminal domain-containing protein</fullName>
    </recommendedName>
</protein>
<evidence type="ECO:0008006" key="3">
    <source>
        <dbReference type="Google" id="ProtNLM"/>
    </source>
</evidence>
<dbReference type="EMBL" id="CP060731">
    <property type="protein sequence ID" value="QNN78064.1"/>
    <property type="molecule type" value="Genomic_DNA"/>
</dbReference>
<name>A0A7G9TD89_PSEMX</name>
<sequence>MYDGASHGLRIELPPAGAHRIRDLVHRGAQRPVSKITSVKLGRVVQCESALEVDAIQILDAQGAVATFSEQALRIHYHLDGQARHHVPDLAVLTHQGRLLLFEVKFQSDVDENVQKRTALLQGALRATGVQYQLLTEDQIRGGDNLQRAIRVLRRARHATCKVQLTTVLDRLVRLGCAELSTFDWDVPGSVAACSIAYLLVQGRASLDASVPLTARTRVWANQGSTREALTW</sequence>
<accession>A0A7G9TD89</accession>
<evidence type="ECO:0000313" key="1">
    <source>
        <dbReference type="EMBL" id="QNN78064.1"/>
    </source>
</evidence>
<proteinExistence type="predicted"/>
<dbReference type="RefSeq" id="WP_187573533.1">
    <property type="nucleotide sequence ID" value="NZ_CP060731.1"/>
</dbReference>